<evidence type="ECO:0000313" key="6">
    <source>
        <dbReference type="EMBL" id="GHA68015.1"/>
    </source>
</evidence>
<dbReference type="PANTHER" id="PTHR42887">
    <property type="entry name" value="OS12G0638800 PROTEIN"/>
    <property type="match status" value="1"/>
</dbReference>
<dbReference type="InterPro" id="IPR004792">
    <property type="entry name" value="BaiN-like"/>
</dbReference>
<dbReference type="PANTHER" id="PTHR42887:SF1">
    <property type="entry name" value="BLR3961 PROTEIN"/>
    <property type="match status" value="1"/>
</dbReference>
<dbReference type="Gene3D" id="3.50.50.60">
    <property type="entry name" value="FAD/NAD(P)-binding domain"/>
    <property type="match status" value="1"/>
</dbReference>
<dbReference type="SUPFAM" id="SSF160996">
    <property type="entry name" value="HI0933 insert domain-like"/>
    <property type="match status" value="1"/>
</dbReference>
<dbReference type="AlphaFoldDB" id="A0A8J3FXV8"/>
<dbReference type="RefSeq" id="WP_189491312.1">
    <property type="nucleotide sequence ID" value="NZ_BMZG01000003.1"/>
</dbReference>
<keyword evidence="3" id="KW-0274">FAD</keyword>
<evidence type="ECO:0000259" key="5">
    <source>
        <dbReference type="Pfam" id="PF22780"/>
    </source>
</evidence>
<organism evidence="6 7">
    <name type="scientific">Formosimonas limnophila</name>
    <dbReference type="NCBI Taxonomy" id="1384487"/>
    <lineage>
        <taxon>Bacteria</taxon>
        <taxon>Pseudomonadati</taxon>
        <taxon>Pseudomonadota</taxon>
        <taxon>Betaproteobacteria</taxon>
        <taxon>Burkholderiales</taxon>
        <taxon>Burkholderiaceae</taxon>
        <taxon>Formosimonas</taxon>
    </lineage>
</organism>
<evidence type="ECO:0000256" key="1">
    <source>
        <dbReference type="ARBA" id="ARBA00001974"/>
    </source>
</evidence>
<dbReference type="Gene3D" id="2.40.30.10">
    <property type="entry name" value="Translation factors"/>
    <property type="match status" value="1"/>
</dbReference>
<proteinExistence type="predicted"/>
<evidence type="ECO:0000256" key="2">
    <source>
        <dbReference type="ARBA" id="ARBA00022630"/>
    </source>
</evidence>
<dbReference type="NCBIfam" id="TIGR00275">
    <property type="entry name" value="aminoacetone oxidase family FAD-binding enzyme"/>
    <property type="match status" value="1"/>
</dbReference>
<dbReference type="Proteomes" id="UP000614287">
    <property type="component" value="Unassembled WGS sequence"/>
</dbReference>
<sequence>MLSNNLNHVSIIGAGPAGLMAADVLSAAGVRVSVFEAKPSVGRKFLMAGKGGLNITHSENLNDFIGRYDQSEWLAPMLRAFDAEAIRQWMAGLGVASFIGTSGRVFPTEMKAAPLLRHWLAELKKRGVRVHCRHYWQGFSANGASRFATGNGVIEVAADATILALGGGSWPSLGSDASWVSRLAAHGVSVNPLLPSNGGFDVAWSEFIKKLAGSPVKNIVGWVEDQNGHQMGTSQSELMLTDYGVEGGLIYALSRPLRTQLLANGVAHLYLDLLPNVTIEELTPKLTPVGKETLSNVWRKAGLDGVKAALVREVLPKSNWVNAAQVAKCAKSYVLPLIAMQPMETAISTAGGVTRDSVDERLMLHALPNVYCCGEMLDWDAPTGGYLLSACFASGRWAAEGVLTAFK</sequence>
<comment type="caution">
    <text evidence="6">The sequence shown here is derived from an EMBL/GenBank/DDBJ whole genome shotgun (WGS) entry which is preliminary data.</text>
</comment>
<protein>
    <submittedName>
        <fullName evidence="6">NAD(FAD)-utilizing dehydrogenase</fullName>
    </submittedName>
</protein>
<name>A0A8J3FXV8_9BURK</name>
<gene>
    <name evidence="6" type="ORF">GCM10009007_05740</name>
</gene>
<evidence type="ECO:0000313" key="7">
    <source>
        <dbReference type="Proteomes" id="UP000614287"/>
    </source>
</evidence>
<dbReference type="Pfam" id="PF22780">
    <property type="entry name" value="HI0933_like_1st"/>
    <property type="match status" value="1"/>
</dbReference>
<evidence type="ECO:0000259" key="4">
    <source>
        <dbReference type="Pfam" id="PF03486"/>
    </source>
</evidence>
<dbReference type="SUPFAM" id="SSF51905">
    <property type="entry name" value="FAD/NAD(P)-binding domain"/>
    <property type="match status" value="1"/>
</dbReference>
<dbReference type="InterPro" id="IPR036188">
    <property type="entry name" value="FAD/NAD-bd_sf"/>
</dbReference>
<evidence type="ECO:0000256" key="3">
    <source>
        <dbReference type="ARBA" id="ARBA00022827"/>
    </source>
</evidence>
<keyword evidence="2" id="KW-0285">Flavoprotein</keyword>
<dbReference type="Gene3D" id="1.10.8.260">
    <property type="entry name" value="HI0933 insert domain-like"/>
    <property type="match status" value="1"/>
</dbReference>
<feature type="domain" description="RsdA/BaiN/AoA(So)-like Rossmann fold-like" evidence="4">
    <location>
        <begin position="8"/>
        <end position="400"/>
    </location>
</feature>
<reference evidence="6" key="2">
    <citation type="submission" date="2020-09" db="EMBL/GenBank/DDBJ databases">
        <authorList>
            <person name="Sun Q."/>
            <person name="Kim S."/>
        </authorList>
    </citation>
    <scope>NUCLEOTIDE SEQUENCE</scope>
    <source>
        <strain evidence="6">KCTC 32501</strain>
    </source>
</reference>
<dbReference type="InterPro" id="IPR023166">
    <property type="entry name" value="BaiN-like_dom_sf"/>
</dbReference>
<dbReference type="NCBIfam" id="TIGR03862">
    <property type="entry name" value="flavo_PP4765"/>
    <property type="match status" value="1"/>
</dbReference>
<reference evidence="6" key="1">
    <citation type="journal article" date="2014" name="Int. J. Syst. Evol. Microbiol.">
        <title>Complete genome sequence of Corynebacterium casei LMG S-19264T (=DSM 44701T), isolated from a smear-ripened cheese.</title>
        <authorList>
            <consortium name="US DOE Joint Genome Institute (JGI-PGF)"/>
            <person name="Walter F."/>
            <person name="Albersmeier A."/>
            <person name="Kalinowski J."/>
            <person name="Ruckert C."/>
        </authorList>
    </citation>
    <scope>NUCLEOTIDE SEQUENCE</scope>
    <source>
        <strain evidence="6">KCTC 32501</strain>
    </source>
</reference>
<accession>A0A8J3FXV8</accession>
<keyword evidence="7" id="KW-1185">Reference proteome</keyword>
<feature type="domain" description="RsdA/BaiN/AoA(So)-like insert" evidence="5">
    <location>
        <begin position="195"/>
        <end position="288"/>
    </location>
</feature>
<dbReference type="InterPro" id="IPR022460">
    <property type="entry name" value="Flavoprotein_PP4765"/>
</dbReference>
<dbReference type="InterPro" id="IPR055178">
    <property type="entry name" value="RsdA/BaiN/AoA(So)-like_dom"/>
</dbReference>
<dbReference type="InterPro" id="IPR057661">
    <property type="entry name" value="RsdA/BaiN/AoA(So)_Rossmann"/>
</dbReference>
<dbReference type="EMBL" id="BMZG01000003">
    <property type="protein sequence ID" value="GHA68015.1"/>
    <property type="molecule type" value="Genomic_DNA"/>
</dbReference>
<dbReference type="PRINTS" id="PR00419">
    <property type="entry name" value="ADXRDTASE"/>
</dbReference>
<comment type="cofactor">
    <cofactor evidence="1">
        <name>FAD</name>
        <dbReference type="ChEBI" id="CHEBI:57692"/>
    </cofactor>
</comment>
<dbReference type="Pfam" id="PF03486">
    <property type="entry name" value="HI0933_like"/>
    <property type="match status" value="1"/>
</dbReference>